<dbReference type="Pfam" id="PF03480">
    <property type="entry name" value="DctP"/>
    <property type="match status" value="1"/>
</dbReference>
<dbReference type="PANTHER" id="PTHR33376:SF5">
    <property type="entry name" value="EXTRACYTOPLASMIC SOLUTE RECEPTOR PROTEIN"/>
    <property type="match status" value="1"/>
</dbReference>
<dbReference type="InterPro" id="IPR018389">
    <property type="entry name" value="DctP_fam"/>
</dbReference>
<dbReference type="Proteomes" id="UP000199598">
    <property type="component" value="Unassembled WGS sequence"/>
</dbReference>
<protein>
    <submittedName>
        <fullName evidence="2">TRAP-type mannitol/chloroaromatic compound transport system, substrate-binding protein</fullName>
    </submittedName>
</protein>
<accession>A0A1I4CAR2</accession>
<evidence type="ECO:0000313" key="3">
    <source>
        <dbReference type="Proteomes" id="UP000199598"/>
    </source>
</evidence>
<evidence type="ECO:0000313" key="2">
    <source>
        <dbReference type="EMBL" id="SFK77407.1"/>
    </source>
</evidence>
<gene>
    <name evidence="2" type="ORF">SAMN04488518_10920</name>
</gene>
<dbReference type="EMBL" id="FOSK01000009">
    <property type="protein sequence ID" value="SFK77407.1"/>
    <property type="molecule type" value="Genomic_DNA"/>
</dbReference>
<dbReference type="CDD" id="cd13604">
    <property type="entry name" value="PBP2_TRAP_ketoacid_lactate_like"/>
    <property type="match status" value="1"/>
</dbReference>
<organism evidence="2 3">
    <name type="scientific">Pseudovibrio ascidiaceicola</name>
    <dbReference type="NCBI Taxonomy" id="285279"/>
    <lineage>
        <taxon>Bacteria</taxon>
        <taxon>Pseudomonadati</taxon>
        <taxon>Pseudomonadota</taxon>
        <taxon>Alphaproteobacteria</taxon>
        <taxon>Hyphomicrobiales</taxon>
        <taxon>Stappiaceae</taxon>
        <taxon>Pseudovibrio</taxon>
    </lineage>
</organism>
<dbReference type="InterPro" id="IPR006311">
    <property type="entry name" value="TAT_signal"/>
</dbReference>
<sequence length="385" mass="41510">MGLCTISMNSGLSNKAEIMTKNKENNLTRRQALGLTAGAVAGSAALAVPALAQDADPVIEWRMVTSWPKNLPGPGMSAQRICDRINIMSNGRMRVRLFAAGELVPAFEVFDAVSSGTAQMGHSAAMYWAGKMPGSVFFTTIPFGLLPQEHTAWVDQLGGQELWDELYAPFGVKPFMGGNTGPTMAGWYRDPVETLDDLKGRKLRIAGLGGEILRKLGVTPVNIPASEIFTSLQTHVVDGVEFLGPWSDSALGFQKLVKYYYGPGFNKPNGTGEAIVNAVALEGLSPELQAVVEEACRVEADLALSEANAQNAASLKVLQEEHGVEVREFPEEVLTALKETSAEVLDVYTQKDKMARKIYESYIEAQELLAGWSALSLGKNISARG</sequence>
<dbReference type="PIRSF" id="PIRSF039026">
    <property type="entry name" value="SiaP"/>
    <property type="match status" value="1"/>
</dbReference>
<dbReference type="PROSITE" id="PS51318">
    <property type="entry name" value="TAT"/>
    <property type="match status" value="1"/>
</dbReference>
<name>A0A1I4CAR2_9HYPH</name>
<dbReference type="NCBIfam" id="NF037995">
    <property type="entry name" value="TRAP_S1"/>
    <property type="match status" value="1"/>
</dbReference>
<dbReference type="Gene3D" id="3.40.190.170">
    <property type="entry name" value="Bacterial extracellular solute-binding protein, family 7"/>
    <property type="match status" value="1"/>
</dbReference>
<proteinExistence type="predicted"/>
<dbReference type="InterPro" id="IPR026289">
    <property type="entry name" value="SBP_TakP-like"/>
</dbReference>
<keyword evidence="1" id="KW-0732">Signal</keyword>
<comment type="caution">
    <text evidence="2">The sequence shown here is derived from an EMBL/GenBank/DDBJ whole genome shotgun (WGS) entry which is preliminary data.</text>
</comment>
<reference evidence="2 3" key="1">
    <citation type="submission" date="2016-10" db="EMBL/GenBank/DDBJ databases">
        <authorList>
            <person name="Varghese N."/>
            <person name="Submissions S."/>
        </authorList>
    </citation>
    <scope>NUCLEOTIDE SEQUENCE [LARGE SCALE GENOMIC DNA]</scope>
    <source>
        <strain evidence="2 3">DSM 16392</strain>
    </source>
</reference>
<dbReference type="InterPro" id="IPR038404">
    <property type="entry name" value="TRAP_DctP_sf"/>
</dbReference>
<dbReference type="PANTHER" id="PTHR33376">
    <property type="match status" value="1"/>
</dbReference>
<dbReference type="Gene3D" id="3.40.190.10">
    <property type="entry name" value="Periplasmic binding protein-like II"/>
    <property type="match status" value="1"/>
</dbReference>
<keyword evidence="3" id="KW-1185">Reference proteome</keyword>
<evidence type="ECO:0000256" key="1">
    <source>
        <dbReference type="ARBA" id="ARBA00022729"/>
    </source>
</evidence>